<dbReference type="InParanoid" id="A0A7C8N1E0"/>
<dbReference type="EMBL" id="WUBL01000101">
    <property type="protein sequence ID" value="KAF2965936.1"/>
    <property type="molecule type" value="Genomic_DNA"/>
</dbReference>
<feature type="signal peptide" evidence="1">
    <location>
        <begin position="1"/>
        <end position="15"/>
    </location>
</feature>
<evidence type="ECO:0000256" key="1">
    <source>
        <dbReference type="SAM" id="SignalP"/>
    </source>
</evidence>
<accession>A0A7C8N1E0</accession>
<sequence length="430" mass="46652">MKLLLLVLAIQTISAARTKQRGERDAQQRIQSFADPMGRVATGGPHSLQNGRAHVNTVPVVSNTASSIRTGDIENINEAIQNTILIFVLSSLYYKTLAVELGKRVSTVNNQPLYYGTAVDQGPAVPTVIFNCDRLRAICWNLQEFMNDQTNTGYGALPLIFHYDRDMERKVTRRDFSCPQNWQRKHLGNRCGNVPGQPNVEPGNLPPVVVPPVPVEGPQPWTPRGPNFNNEIPNLANTASSGMAFTCEEMPAASWIEGGDGGPPYVHVNCAPQSVSCSSSLWAQIGEGYPNTTSEQNWQSTLYGYIAAYARLKSGGAGTVMRFALSAENLGPAAATAGRIILPSFGTSSRTTRIAHTKRTDEPKFEAPKSHIECEGIFCHELSADPAFNFDDIRTPPPPPTLAAVIGRSDPVESDGPEETGESATLYVMV</sequence>
<protein>
    <submittedName>
        <fullName evidence="2">Uncharacterized protein</fullName>
    </submittedName>
</protein>
<dbReference type="AlphaFoldDB" id="A0A7C8N1E0"/>
<gene>
    <name evidence="2" type="ORF">GQX73_g7641</name>
</gene>
<dbReference type="OrthoDB" id="4846896at2759"/>
<reference evidence="2 3" key="1">
    <citation type="submission" date="2019-12" db="EMBL/GenBank/DDBJ databases">
        <title>Draft genome sequence of the ascomycete Xylaria multiplex DSM 110363.</title>
        <authorList>
            <person name="Buettner E."/>
            <person name="Kellner H."/>
        </authorList>
    </citation>
    <scope>NUCLEOTIDE SEQUENCE [LARGE SCALE GENOMIC DNA]</scope>
    <source>
        <strain evidence="2 3">DSM 110363</strain>
    </source>
</reference>
<keyword evidence="1" id="KW-0732">Signal</keyword>
<evidence type="ECO:0000313" key="2">
    <source>
        <dbReference type="EMBL" id="KAF2965936.1"/>
    </source>
</evidence>
<name>A0A7C8N1E0_9PEZI</name>
<dbReference type="Proteomes" id="UP000481858">
    <property type="component" value="Unassembled WGS sequence"/>
</dbReference>
<comment type="caution">
    <text evidence="2">The sequence shown here is derived from an EMBL/GenBank/DDBJ whole genome shotgun (WGS) entry which is preliminary data.</text>
</comment>
<proteinExistence type="predicted"/>
<evidence type="ECO:0000313" key="3">
    <source>
        <dbReference type="Proteomes" id="UP000481858"/>
    </source>
</evidence>
<feature type="chain" id="PRO_5028835169" evidence="1">
    <location>
        <begin position="16"/>
        <end position="430"/>
    </location>
</feature>
<organism evidence="2 3">
    <name type="scientific">Xylaria multiplex</name>
    <dbReference type="NCBI Taxonomy" id="323545"/>
    <lineage>
        <taxon>Eukaryota</taxon>
        <taxon>Fungi</taxon>
        <taxon>Dikarya</taxon>
        <taxon>Ascomycota</taxon>
        <taxon>Pezizomycotina</taxon>
        <taxon>Sordariomycetes</taxon>
        <taxon>Xylariomycetidae</taxon>
        <taxon>Xylariales</taxon>
        <taxon>Xylariaceae</taxon>
        <taxon>Xylaria</taxon>
    </lineage>
</organism>
<keyword evidence="3" id="KW-1185">Reference proteome</keyword>